<gene>
    <name evidence="1" type="ORF">LQG66_08615</name>
</gene>
<organism evidence="1 2">
    <name type="scientific">Bradyrhizobium ontarionense</name>
    <dbReference type="NCBI Taxonomy" id="2898149"/>
    <lineage>
        <taxon>Bacteria</taxon>
        <taxon>Pseudomonadati</taxon>
        <taxon>Pseudomonadota</taxon>
        <taxon>Alphaproteobacteria</taxon>
        <taxon>Hyphomicrobiales</taxon>
        <taxon>Nitrobacteraceae</taxon>
        <taxon>Bradyrhizobium</taxon>
    </lineage>
</organism>
<proteinExistence type="predicted"/>
<dbReference type="RefSeq" id="WP_231325416.1">
    <property type="nucleotide sequence ID" value="NZ_CP088156.1"/>
</dbReference>
<dbReference type="EMBL" id="CP088156">
    <property type="protein sequence ID" value="UFZ06346.1"/>
    <property type="molecule type" value="Genomic_DNA"/>
</dbReference>
<evidence type="ECO:0000313" key="1">
    <source>
        <dbReference type="EMBL" id="UFZ06346.1"/>
    </source>
</evidence>
<protein>
    <recommendedName>
        <fullName evidence="3">RNA polymerase sigma factor 70 region 4 type 2 domain-containing protein</fullName>
    </recommendedName>
</protein>
<reference evidence="1" key="1">
    <citation type="journal article" date="2024" name="Antonie Van Leeuwenhoek">
        <title>Bradyrhizobium ontarionense sp. nov., a novel bacterial symbiont isolated from Aeschynomene indica (Indian jointvetch), harbours photosynthesis, nitrogen fixation and nitrous oxide (N2O) reductase genes.</title>
        <authorList>
            <person name="Bromfield E.S.P."/>
            <person name="Cloutier S."/>
        </authorList>
    </citation>
    <scope>NUCLEOTIDE SEQUENCE</scope>
    <source>
        <strain evidence="1">A19</strain>
    </source>
</reference>
<sequence>MPILAFLSGVMRSLCDDYWRRVRSEQRLLVSRDDPGQHGVPSDPVDELADPERVAVAVAGLAEVFRLFAGDPVVLQIIDGLANGLAARDICRAYGISAIDYDTARRRMRRALLRHQRNWSSP</sequence>
<evidence type="ECO:0008006" key="3">
    <source>
        <dbReference type="Google" id="ProtNLM"/>
    </source>
</evidence>
<evidence type="ECO:0000313" key="2">
    <source>
        <dbReference type="Proteomes" id="UP001431010"/>
    </source>
</evidence>
<accession>A0ABY3RFZ1</accession>
<dbReference type="Proteomes" id="UP001431010">
    <property type="component" value="Chromosome"/>
</dbReference>
<name>A0ABY3RFZ1_9BRAD</name>
<keyword evidence="2" id="KW-1185">Reference proteome</keyword>